<dbReference type="Ensembl" id="ENSEBUT00000024857.1">
    <property type="protein sequence ID" value="ENSEBUP00000024280.1"/>
    <property type="gene ID" value="ENSEBUG00000014953.1"/>
</dbReference>
<dbReference type="PANTHER" id="PTHR46190">
    <property type="entry name" value="SI:CH211-201H21.5-RELATED"/>
    <property type="match status" value="1"/>
</dbReference>
<evidence type="ECO:0000256" key="1">
    <source>
        <dbReference type="ARBA" id="ARBA00009176"/>
    </source>
</evidence>
<dbReference type="Proteomes" id="UP000694388">
    <property type="component" value="Unplaced"/>
</dbReference>
<evidence type="ECO:0000259" key="2">
    <source>
        <dbReference type="Pfam" id="PF01156"/>
    </source>
</evidence>
<name>A0A8C4R2V8_EPTBU</name>
<dbReference type="PANTHER" id="PTHR46190:SF1">
    <property type="entry name" value="SI:CH211-201H21.5"/>
    <property type="match status" value="1"/>
</dbReference>
<dbReference type="SUPFAM" id="SSF53590">
    <property type="entry name" value="Nucleoside hydrolase"/>
    <property type="match status" value="1"/>
</dbReference>
<dbReference type="GeneTree" id="ENSGT00940000166854"/>
<dbReference type="InterPro" id="IPR001910">
    <property type="entry name" value="Inosine/uridine_hydrolase_dom"/>
</dbReference>
<sequence>MNGQMEAPGVPAGNGHSDAFRHIFAMKGECDSNSTNEWVQKEGERLFIIDVDCGVDDALALMMLFAAPRARVLAVTCTFGNTSLQQVCSNVLRVLAICKQTEVPVYGGAEASLLGDVISATHFFGLDGLGDVAVVPGQEPPPSQDQLQQEPAALALIRLAKQWPGKINLVAVGPLTNLALAVSLDSSFPSLLRSVYIMGGNMEGRGNDSVSAEFNFFADPEAAFAVLNQYSCPLHIASLEFCSSQVLPWDFFETCFACGSEKATFVQRIMEFCSTVSKSELNMGWAPCDCFAVAAATEPGFIEASEEVAASVELAGHLTRAQMVVDWKGRWPNKRKIRLFTRCDVTLLKKLLTNMMR</sequence>
<dbReference type="InterPro" id="IPR052775">
    <property type="entry name" value="IUN_hydrolase"/>
</dbReference>
<dbReference type="CDD" id="cd02649">
    <property type="entry name" value="nuc_hydro_CeIAG"/>
    <property type="match status" value="1"/>
</dbReference>
<feature type="domain" description="Inosine/uridine-preferring nucleoside hydrolase" evidence="2">
    <location>
        <begin position="48"/>
        <end position="347"/>
    </location>
</feature>
<evidence type="ECO:0000313" key="3">
    <source>
        <dbReference type="Ensembl" id="ENSEBUP00000024280.1"/>
    </source>
</evidence>
<dbReference type="InterPro" id="IPR036452">
    <property type="entry name" value="Ribo_hydro-like"/>
</dbReference>
<dbReference type="Gene3D" id="3.90.245.10">
    <property type="entry name" value="Ribonucleoside hydrolase-like"/>
    <property type="match status" value="1"/>
</dbReference>
<evidence type="ECO:0000313" key="4">
    <source>
        <dbReference type="Proteomes" id="UP000694388"/>
    </source>
</evidence>
<organism evidence="3 4">
    <name type="scientific">Eptatretus burgeri</name>
    <name type="common">Inshore hagfish</name>
    <dbReference type="NCBI Taxonomy" id="7764"/>
    <lineage>
        <taxon>Eukaryota</taxon>
        <taxon>Metazoa</taxon>
        <taxon>Chordata</taxon>
        <taxon>Craniata</taxon>
        <taxon>Vertebrata</taxon>
        <taxon>Cyclostomata</taxon>
        <taxon>Myxini</taxon>
        <taxon>Myxiniformes</taxon>
        <taxon>Myxinidae</taxon>
        <taxon>Eptatretinae</taxon>
        <taxon>Eptatretus</taxon>
    </lineage>
</organism>
<dbReference type="AlphaFoldDB" id="A0A8C4R2V8"/>
<reference evidence="3" key="1">
    <citation type="submission" date="2025-08" db="UniProtKB">
        <authorList>
            <consortium name="Ensembl"/>
        </authorList>
    </citation>
    <scope>IDENTIFICATION</scope>
</reference>
<proteinExistence type="inferred from homology"/>
<accession>A0A8C4R2V8</accession>
<dbReference type="GO" id="GO:0016799">
    <property type="term" value="F:hydrolase activity, hydrolyzing N-glycosyl compounds"/>
    <property type="evidence" value="ECO:0007669"/>
    <property type="project" value="InterPro"/>
</dbReference>
<reference evidence="3" key="2">
    <citation type="submission" date="2025-09" db="UniProtKB">
        <authorList>
            <consortium name="Ensembl"/>
        </authorList>
    </citation>
    <scope>IDENTIFICATION</scope>
</reference>
<comment type="similarity">
    <text evidence="1">Belongs to the IUNH family.</text>
</comment>
<protein>
    <recommendedName>
        <fullName evidence="2">Inosine/uridine-preferring nucleoside hydrolase domain-containing protein</fullName>
    </recommendedName>
</protein>
<keyword evidence="4" id="KW-1185">Reference proteome</keyword>
<dbReference type="Pfam" id="PF01156">
    <property type="entry name" value="IU_nuc_hydro"/>
    <property type="match status" value="1"/>
</dbReference>